<evidence type="ECO:0000313" key="3">
    <source>
        <dbReference type="EMBL" id="BBE07972.1"/>
    </source>
</evidence>
<dbReference type="AlphaFoldDB" id="A0A2Z6ERX9"/>
<evidence type="ECO:0000256" key="1">
    <source>
        <dbReference type="SAM" id="MobiDB-lite"/>
    </source>
</evidence>
<proteinExistence type="evidence at transcript level"/>
<evidence type="ECO:0000259" key="2">
    <source>
        <dbReference type="Pfam" id="PF05347"/>
    </source>
</evidence>
<accession>A0A2Z6ERX9</accession>
<dbReference type="EMBL" id="LC384065">
    <property type="protein sequence ID" value="BBE07972.1"/>
    <property type="molecule type" value="mRNA"/>
</dbReference>
<feature type="region of interest" description="Disordered" evidence="1">
    <location>
        <begin position="100"/>
        <end position="145"/>
    </location>
</feature>
<dbReference type="Pfam" id="PF05347">
    <property type="entry name" value="Complex1_LYR"/>
    <property type="match status" value="1"/>
</dbReference>
<feature type="compositionally biased region" description="Acidic residues" evidence="1">
    <location>
        <begin position="102"/>
        <end position="114"/>
    </location>
</feature>
<dbReference type="InterPro" id="IPR008011">
    <property type="entry name" value="Complex1_LYR_dom"/>
</dbReference>
<dbReference type="CDD" id="cd20251">
    <property type="entry name" value="Complex1_LYR_SF"/>
    <property type="match status" value="1"/>
</dbReference>
<reference evidence="3" key="1">
    <citation type="journal article" date="2018" name="PLoS ONE">
        <title>Characterization of spliced leader trans-splicing in a photosynthetic rhizarian amoeba, Paulinella micropora, and its possible role in functional gene transfer.</title>
        <authorList>
            <person name="Matsuo M."/>
            <person name="Katahata A."/>
            <person name="Satoh S."/>
            <person name="Matsuzaki M."/>
            <person name="Nomura M."/>
            <person name="Ishida K."/>
            <person name="Inagaki Y."/>
            <person name="Obokata J."/>
        </authorList>
    </citation>
    <scope>NUCLEOTIDE SEQUENCE</scope>
    <source>
        <strain evidence="3">MYN1</strain>
    </source>
</reference>
<feature type="domain" description="Complex 1 LYR protein" evidence="2">
    <location>
        <begin position="7"/>
        <end position="60"/>
    </location>
</feature>
<sequence>MSATRVELLGLYRQLLRHAKRYPSVKRDGLYQTIRLEWRENAKLSDVKSREFQIRSATFGLHKLKEMTDLDPNATAWTVNMDPQKAATSRPRMESLLADFDTTAEEEEQADGPMEENVPPEDMGHVDQMMKIQELDQQMRKNRKR</sequence>
<organism evidence="3">
    <name type="scientific">Paulinella micropora</name>
    <dbReference type="NCBI Taxonomy" id="1928728"/>
    <lineage>
        <taxon>Eukaryota</taxon>
        <taxon>Sar</taxon>
        <taxon>Rhizaria</taxon>
        <taxon>Cercozoa</taxon>
        <taxon>Imbricatea</taxon>
        <taxon>Silicofilosea</taxon>
        <taxon>Euglyphida</taxon>
        <taxon>Paulinellidae</taxon>
        <taxon>Paulinella</taxon>
    </lineage>
</organism>
<name>A0A2Z6ERX9_9EUKA</name>
<protein>
    <recommendedName>
        <fullName evidence="2">Complex 1 LYR protein domain-containing protein</fullName>
    </recommendedName>
</protein>